<organism evidence="3">
    <name type="scientific">marine sediment metagenome</name>
    <dbReference type="NCBI Taxonomy" id="412755"/>
    <lineage>
        <taxon>unclassified sequences</taxon>
        <taxon>metagenomes</taxon>
        <taxon>ecological metagenomes</taxon>
    </lineage>
</organism>
<dbReference type="AlphaFoldDB" id="A0A0F9QTW9"/>
<name>A0A0F9QTW9_9ZZZZ</name>
<dbReference type="InterPro" id="IPR046778">
    <property type="entry name" value="UPF0758_N"/>
</dbReference>
<comment type="caution">
    <text evidence="3">The sequence shown here is derived from an EMBL/GenBank/DDBJ whole genome shotgun (WGS) entry which is preliminary data.</text>
</comment>
<evidence type="ECO:0000256" key="1">
    <source>
        <dbReference type="SAM" id="MobiDB-lite"/>
    </source>
</evidence>
<reference evidence="3" key="1">
    <citation type="journal article" date="2015" name="Nature">
        <title>Complex archaea that bridge the gap between prokaryotes and eukaryotes.</title>
        <authorList>
            <person name="Spang A."/>
            <person name="Saw J.H."/>
            <person name="Jorgensen S.L."/>
            <person name="Zaremba-Niedzwiedzka K."/>
            <person name="Martijn J."/>
            <person name="Lind A.E."/>
            <person name="van Eijk R."/>
            <person name="Schleper C."/>
            <person name="Guy L."/>
            <person name="Ettema T.J."/>
        </authorList>
    </citation>
    <scope>NUCLEOTIDE SEQUENCE</scope>
</reference>
<proteinExistence type="predicted"/>
<gene>
    <name evidence="3" type="ORF">LCGC14_1054570</name>
</gene>
<dbReference type="Pfam" id="PF20582">
    <property type="entry name" value="UPF0758_N"/>
    <property type="match status" value="1"/>
</dbReference>
<sequence length="26" mass="3003">MPKIKDLPKVERPREKLIAKGAENLK</sequence>
<evidence type="ECO:0000313" key="3">
    <source>
        <dbReference type="EMBL" id="KKN08658.1"/>
    </source>
</evidence>
<feature type="domain" description="UPF0758" evidence="2">
    <location>
        <begin position="4"/>
        <end position="25"/>
    </location>
</feature>
<feature type="region of interest" description="Disordered" evidence="1">
    <location>
        <begin position="1"/>
        <end position="26"/>
    </location>
</feature>
<dbReference type="EMBL" id="LAZR01004430">
    <property type="protein sequence ID" value="KKN08658.1"/>
    <property type="molecule type" value="Genomic_DNA"/>
</dbReference>
<feature type="non-terminal residue" evidence="3">
    <location>
        <position position="26"/>
    </location>
</feature>
<evidence type="ECO:0000259" key="2">
    <source>
        <dbReference type="Pfam" id="PF20582"/>
    </source>
</evidence>
<protein>
    <recommendedName>
        <fullName evidence="2">UPF0758 domain-containing protein</fullName>
    </recommendedName>
</protein>
<accession>A0A0F9QTW9</accession>